<proteinExistence type="predicted"/>
<reference evidence="3" key="1">
    <citation type="journal article" date="2019" name="Int. J. Syst. Evol. Microbiol.">
        <title>The Global Catalogue of Microorganisms (GCM) 10K type strain sequencing project: providing services to taxonomists for standard genome sequencing and annotation.</title>
        <authorList>
            <consortium name="The Broad Institute Genomics Platform"/>
            <consortium name="The Broad Institute Genome Sequencing Center for Infectious Disease"/>
            <person name="Wu L."/>
            <person name="Ma J."/>
        </authorList>
    </citation>
    <scope>NUCLEOTIDE SEQUENCE [LARGE SCALE GENOMIC DNA]</scope>
    <source>
        <strain evidence="3">JCM 15896</strain>
    </source>
</reference>
<dbReference type="PANTHER" id="PTHR34700:SF4">
    <property type="entry name" value="PHAGE-LIKE ELEMENT PBSX PROTEIN XKDP"/>
    <property type="match status" value="1"/>
</dbReference>
<dbReference type="EMBL" id="BAAAFD010000017">
    <property type="protein sequence ID" value="GAA0860055.1"/>
    <property type="molecule type" value="Genomic_DNA"/>
</dbReference>
<dbReference type="InterPro" id="IPR018392">
    <property type="entry name" value="LysM"/>
</dbReference>
<dbReference type="InterPro" id="IPR036779">
    <property type="entry name" value="LysM_dom_sf"/>
</dbReference>
<dbReference type="InterPro" id="IPR052196">
    <property type="entry name" value="Bact_Kbp"/>
</dbReference>
<dbReference type="SUPFAM" id="SSF54106">
    <property type="entry name" value="LysM domain"/>
    <property type="match status" value="1"/>
</dbReference>
<evidence type="ECO:0000313" key="2">
    <source>
        <dbReference type="EMBL" id="GAA0860055.1"/>
    </source>
</evidence>
<dbReference type="Pfam" id="PF01476">
    <property type="entry name" value="LysM"/>
    <property type="match status" value="1"/>
</dbReference>
<dbReference type="CDD" id="cd00118">
    <property type="entry name" value="LysM"/>
    <property type="match status" value="1"/>
</dbReference>
<dbReference type="PROSITE" id="PS51782">
    <property type="entry name" value="LYSM"/>
    <property type="match status" value="1"/>
</dbReference>
<evidence type="ECO:0000313" key="3">
    <source>
        <dbReference type="Proteomes" id="UP001500359"/>
    </source>
</evidence>
<name>A0ABP3X672_9ALTE</name>
<accession>A0ABP3X672</accession>
<dbReference type="SMART" id="SM00257">
    <property type="entry name" value="LysM"/>
    <property type="match status" value="1"/>
</dbReference>
<dbReference type="Proteomes" id="UP001500359">
    <property type="component" value="Unassembled WGS sequence"/>
</dbReference>
<gene>
    <name evidence="2" type="ORF">GCM10009114_35810</name>
</gene>
<evidence type="ECO:0000259" key="1">
    <source>
        <dbReference type="PROSITE" id="PS51782"/>
    </source>
</evidence>
<dbReference type="PANTHER" id="PTHR34700">
    <property type="entry name" value="POTASSIUM BINDING PROTEIN KBP"/>
    <property type="match status" value="1"/>
</dbReference>
<comment type="caution">
    <text evidence="2">The sequence shown here is derived from an EMBL/GenBank/DDBJ whole genome shotgun (WGS) entry which is preliminary data.</text>
</comment>
<dbReference type="RefSeq" id="WP_343862479.1">
    <property type="nucleotide sequence ID" value="NZ_BAAAFD010000017.1"/>
</dbReference>
<protein>
    <submittedName>
        <fullName evidence="2">LysM peptidoglycan-binding domain-containing protein</fullName>
    </submittedName>
</protein>
<sequence>MGRQLMKLLVILVLLPLAALADVINIKESAPQVYVVKKGDTLWDISSLYLDKPWQWPELWRNNVHITNPHLIYPGDELRLRYNEKGEPVLDVVREEPKKQIKLSPQGVKQAKSALPIPALPWTVIQPYIENSQIMSEEEYGRLPRMLGNQDGSVRFASGDIVLTKSMRRTPEHYNVIRKQDEIRDQYDNLLGIQIRHVADATPLKSDVEGQHLVEVQQANFEVKRGDKLLPKTEPELDSLILSAATRQRGQIVSSLEQHRLLGKYDVVVLDLGQREVKPGTVMGIYVQGPTIFDSDDPKYENENNFVQSAFDGADEVQQPAIKVGEVVIFKVFDKASYGLITRSTKVVRIGALVAKP</sequence>
<organism evidence="2 3">
    <name type="scientific">Aliiglaciecola litoralis</name>
    <dbReference type="NCBI Taxonomy" id="582857"/>
    <lineage>
        <taxon>Bacteria</taxon>
        <taxon>Pseudomonadati</taxon>
        <taxon>Pseudomonadota</taxon>
        <taxon>Gammaproteobacteria</taxon>
        <taxon>Alteromonadales</taxon>
        <taxon>Alteromonadaceae</taxon>
        <taxon>Aliiglaciecola</taxon>
    </lineage>
</organism>
<feature type="domain" description="LysM" evidence="1">
    <location>
        <begin position="32"/>
        <end position="80"/>
    </location>
</feature>
<dbReference type="Gene3D" id="3.10.350.10">
    <property type="entry name" value="LysM domain"/>
    <property type="match status" value="1"/>
</dbReference>
<keyword evidence="3" id="KW-1185">Reference proteome</keyword>